<comment type="subcellular location">
    <subcellularLocation>
        <location evidence="1">Cell membrane</location>
        <topology evidence="1">Single-pass type II membrane protein</topology>
    </subcellularLocation>
</comment>
<accession>A0A1S7LLX9</accession>
<dbReference type="GO" id="GO:0051301">
    <property type="term" value="P:cell division"/>
    <property type="evidence" value="ECO:0007669"/>
    <property type="project" value="UniProtKB-KW"/>
</dbReference>
<dbReference type="AlphaFoldDB" id="A0A1S7LLX9"/>
<keyword evidence="2" id="KW-1003">Cell membrane</keyword>
<evidence type="ECO:0000256" key="4">
    <source>
        <dbReference type="ARBA" id="ARBA00022692"/>
    </source>
</evidence>
<evidence type="ECO:0000256" key="6">
    <source>
        <dbReference type="ARBA" id="ARBA00023136"/>
    </source>
</evidence>
<keyword evidence="5 8" id="KW-1133">Transmembrane helix</keyword>
<evidence type="ECO:0000313" key="9">
    <source>
        <dbReference type="EMBL" id="CRH06756.1"/>
    </source>
</evidence>
<feature type="transmembrane region" description="Helical" evidence="8">
    <location>
        <begin position="16"/>
        <end position="35"/>
    </location>
</feature>
<keyword evidence="4 8" id="KW-0812">Transmembrane</keyword>
<gene>
    <name evidence="9" type="ORF">MAGMO_2601</name>
</gene>
<evidence type="ECO:0008006" key="10">
    <source>
        <dbReference type="Google" id="ProtNLM"/>
    </source>
</evidence>
<evidence type="ECO:0000256" key="5">
    <source>
        <dbReference type="ARBA" id="ARBA00022989"/>
    </source>
</evidence>
<keyword evidence="7" id="KW-0131">Cell cycle</keyword>
<organism evidence="9">
    <name type="scientific">Magnetococcus massalia (strain MO-1)</name>
    <dbReference type="NCBI Taxonomy" id="451514"/>
    <lineage>
        <taxon>Bacteria</taxon>
        <taxon>Pseudomonadati</taxon>
        <taxon>Pseudomonadota</taxon>
        <taxon>Magnetococcia</taxon>
        <taxon>Magnetococcales</taxon>
        <taxon>Magnetococcaceae</taxon>
        <taxon>Magnetococcus</taxon>
    </lineage>
</organism>
<dbReference type="GO" id="GO:0005886">
    <property type="term" value="C:plasma membrane"/>
    <property type="evidence" value="ECO:0007669"/>
    <property type="project" value="UniProtKB-SubCell"/>
</dbReference>
<dbReference type="Pfam" id="PF04999">
    <property type="entry name" value="FtsL"/>
    <property type="match status" value="1"/>
</dbReference>
<evidence type="ECO:0000256" key="2">
    <source>
        <dbReference type="ARBA" id="ARBA00022475"/>
    </source>
</evidence>
<reference evidence="9" key="1">
    <citation type="submission" date="2015-04" db="EMBL/GenBank/DDBJ databases">
        <authorList>
            <person name="Syromyatnikov M.Y."/>
            <person name="Popov V.N."/>
        </authorList>
    </citation>
    <scope>NUCLEOTIDE SEQUENCE</scope>
    <source>
        <strain evidence="9">MO-1</strain>
    </source>
</reference>
<evidence type="ECO:0000256" key="1">
    <source>
        <dbReference type="ARBA" id="ARBA00004401"/>
    </source>
</evidence>
<dbReference type="InterPro" id="IPR011922">
    <property type="entry name" value="Cell_div_FtsL"/>
</dbReference>
<evidence type="ECO:0000256" key="7">
    <source>
        <dbReference type="ARBA" id="ARBA00023306"/>
    </source>
</evidence>
<sequence length="100" mass="11686">MVVNVQNLKPVKVNSWMVISLLALVLLLTGAAIVASRNAMQDAHRELRKSEMNYLHLLNEESALQVEWVYRTNLNIVERRAREELNMRPPRPDQWRVIKP</sequence>
<keyword evidence="6 8" id="KW-0472">Membrane</keyword>
<evidence type="ECO:0000256" key="3">
    <source>
        <dbReference type="ARBA" id="ARBA00022618"/>
    </source>
</evidence>
<protein>
    <recommendedName>
        <fullName evidence="10">Cell division protein FtsL</fullName>
    </recommendedName>
</protein>
<evidence type="ECO:0000256" key="8">
    <source>
        <dbReference type="SAM" id="Phobius"/>
    </source>
</evidence>
<name>A0A1S7LLX9_MAGMO</name>
<dbReference type="EMBL" id="LO017727">
    <property type="protein sequence ID" value="CRH06756.1"/>
    <property type="molecule type" value="Genomic_DNA"/>
</dbReference>
<keyword evidence="3" id="KW-0132">Cell division</keyword>
<proteinExistence type="predicted"/>